<dbReference type="OrthoDB" id="4511000at2759"/>
<feature type="transmembrane region" description="Helical" evidence="2">
    <location>
        <begin position="235"/>
        <end position="260"/>
    </location>
</feature>
<keyword evidence="4" id="KW-1185">Reference proteome</keyword>
<feature type="compositionally biased region" description="Low complexity" evidence="1">
    <location>
        <begin position="78"/>
        <end position="97"/>
    </location>
</feature>
<evidence type="ECO:0000256" key="1">
    <source>
        <dbReference type="SAM" id="MobiDB-lite"/>
    </source>
</evidence>
<dbReference type="Proteomes" id="UP000247647">
    <property type="component" value="Unassembled WGS sequence"/>
</dbReference>
<feature type="region of interest" description="Disordered" evidence="1">
    <location>
        <begin position="68"/>
        <end position="169"/>
    </location>
</feature>
<feature type="compositionally biased region" description="Pro residues" evidence="1">
    <location>
        <begin position="131"/>
        <end position="140"/>
    </location>
</feature>
<keyword evidence="2" id="KW-1133">Transmembrane helix</keyword>
<accession>A0A318YXZ2</accession>
<evidence type="ECO:0000313" key="3">
    <source>
        <dbReference type="EMBL" id="PYH39815.1"/>
    </source>
</evidence>
<protein>
    <recommendedName>
        <fullName evidence="5">Glycine zipper 2TM domain-containing protein</fullName>
    </recommendedName>
</protein>
<dbReference type="PANTHER" id="PTHR37014:SF9">
    <property type="entry name" value="CONSERVED HISTIDINE-RICH PROTEIN (AFU_ORTHOLOGUE AFUA_1G11910)"/>
    <property type="match status" value="1"/>
</dbReference>
<evidence type="ECO:0000313" key="4">
    <source>
        <dbReference type="Proteomes" id="UP000247647"/>
    </source>
</evidence>
<dbReference type="RefSeq" id="XP_025485293.1">
    <property type="nucleotide sequence ID" value="XM_025624573.1"/>
</dbReference>
<name>A0A318YXZ2_ASPNB</name>
<gene>
    <name evidence="3" type="ORF">BO87DRAFT_381841</name>
</gene>
<dbReference type="GeneID" id="37127029"/>
<proteinExistence type="predicted"/>
<evidence type="ECO:0008006" key="5">
    <source>
        <dbReference type="Google" id="ProtNLM"/>
    </source>
</evidence>
<feature type="transmembrane region" description="Helical" evidence="2">
    <location>
        <begin position="266"/>
        <end position="284"/>
    </location>
</feature>
<sequence length="299" mass="33083">MTDPYPQHQQQPYPPPVPNSETPYYSPPDGVYQHAGYDYEPQQFYNQHALPNQDPAYSSQYDVTRFPRSYPTQWNPQAASSSNTNLNNVNNETNAAVPQYDPDRLAPGYEPPVRRGSNAEYYAQSAAEMQAPPPPAPPAPETEQQSRAYDNDPTTAGAAVGEEEEGERSLGGAVLGGATGYYLGHKKDHGLLGAVGGAILGNFRWRKWRLMMIARRSIRGIIVVIIGGRRVMDMVIIITITITITIIMVTVMDIGVGVVVVRDVDVGCWMLIPSLYLFYASTYLSPKTKTFTQLIPSKR</sequence>
<keyword evidence="2" id="KW-0812">Transmembrane</keyword>
<dbReference type="PANTHER" id="PTHR37014">
    <property type="entry name" value="EXPRESSION LETHALITY PROTEIN HEL10, PUTATIVE (AFU_ORTHOLOGUE AFUA_1G06580)-RELATED"/>
    <property type="match status" value="1"/>
</dbReference>
<feature type="region of interest" description="Disordered" evidence="1">
    <location>
        <begin position="1"/>
        <end position="38"/>
    </location>
</feature>
<organism evidence="3 4">
    <name type="scientific">Aspergillus neoniger (strain CBS 115656)</name>
    <dbReference type="NCBI Taxonomy" id="1448310"/>
    <lineage>
        <taxon>Eukaryota</taxon>
        <taxon>Fungi</taxon>
        <taxon>Dikarya</taxon>
        <taxon>Ascomycota</taxon>
        <taxon>Pezizomycotina</taxon>
        <taxon>Eurotiomycetes</taxon>
        <taxon>Eurotiomycetidae</taxon>
        <taxon>Eurotiales</taxon>
        <taxon>Aspergillaceae</taxon>
        <taxon>Aspergillus</taxon>
        <taxon>Aspergillus subgen. Circumdati</taxon>
    </lineage>
</organism>
<dbReference type="EMBL" id="KZ821445">
    <property type="protein sequence ID" value="PYH39815.1"/>
    <property type="molecule type" value="Genomic_DNA"/>
</dbReference>
<reference evidence="3" key="1">
    <citation type="submission" date="2016-12" db="EMBL/GenBank/DDBJ databases">
        <title>The genomes of Aspergillus section Nigri reveals drivers in fungal speciation.</title>
        <authorList>
            <consortium name="DOE Joint Genome Institute"/>
            <person name="Vesth T.C."/>
            <person name="Nybo J."/>
            <person name="Theobald S."/>
            <person name="Brandl J."/>
            <person name="Frisvad J.C."/>
            <person name="Nielsen K.F."/>
            <person name="Lyhne E.K."/>
            <person name="Kogle M.E."/>
            <person name="Kuo A."/>
            <person name="Riley R."/>
            <person name="Clum A."/>
            <person name="Nolan M."/>
            <person name="Lipzen A."/>
            <person name="Salamov A."/>
            <person name="Henrissat B."/>
            <person name="Wiebenga A."/>
            <person name="De Vries R.P."/>
            <person name="Grigoriev I.V."/>
            <person name="Mortensen U.H."/>
            <person name="Andersen M.R."/>
            <person name="Baker S.E."/>
        </authorList>
    </citation>
    <scope>NUCLEOTIDE SEQUENCE [LARGE SCALE GENOMIC DNA]</scope>
    <source>
        <strain evidence="3">CBS 115656</strain>
    </source>
</reference>
<evidence type="ECO:0000256" key="2">
    <source>
        <dbReference type="SAM" id="Phobius"/>
    </source>
</evidence>
<feature type="compositionally biased region" description="Low complexity" evidence="1">
    <location>
        <begin position="1"/>
        <end position="11"/>
    </location>
</feature>
<dbReference type="AlphaFoldDB" id="A0A318YXZ2"/>
<keyword evidence="2" id="KW-0472">Membrane</keyword>